<evidence type="ECO:0000313" key="2">
    <source>
        <dbReference type="EMBL" id="KKL61081.1"/>
    </source>
</evidence>
<sequence>LIASNESTIPYGQVAQVNLHKGLMRSTLELVNTGGAQNIKVQNIPNAEAQQAKALIEQKMSGVG</sequence>
<organism evidence="3">
    <name type="scientific">marine sediment metagenome</name>
    <dbReference type="NCBI Taxonomy" id="412755"/>
    <lineage>
        <taxon>unclassified sequences</taxon>
        <taxon>metagenomes</taxon>
        <taxon>ecological metagenomes</taxon>
    </lineage>
</organism>
<protein>
    <recommendedName>
        <fullName evidence="1">YokE-like PH domain-containing protein</fullName>
    </recommendedName>
</protein>
<dbReference type="EMBL" id="LAZR01028927">
    <property type="protein sequence ID" value="KKL61081.1"/>
    <property type="molecule type" value="Genomic_DNA"/>
</dbReference>
<proteinExistence type="predicted"/>
<dbReference type="AlphaFoldDB" id="A0A0F9HZK4"/>
<evidence type="ECO:0000259" key="1">
    <source>
        <dbReference type="Pfam" id="PF14470"/>
    </source>
</evidence>
<name>A0A0F9HZK4_9ZZZZ</name>
<accession>A0A0F9HZK4</accession>
<dbReference type="EMBL" id="LAZR01013734">
    <property type="protein sequence ID" value="KKM20592.1"/>
    <property type="molecule type" value="Genomic_DNA"/>
</dbReference>
<feature type="domain" description="YokE-like PH" evidence="1">
    <location>
        <begin position="7"/>
        <end position="57"/>
    </location>
</feature>
<gene>
    <name evidence="3" type="ORF">LCGC14_1643890</name>
    <name evidence="2" type="ORF">LCGC14_2198900</name>
</gene>
<feature type="non-terminal residue" evidence="3">
    <location>
        <position position="1"/>
    </location>
</feature>
<dbReference type="Pfam" id="PF14470">
    <property type="entry name" value="bPH_3"/>
    <property type="match status" value="1"/>
</dbReference>
<comment type="caution">
    <text evidence="3">The sequence shown here is derived from an EMBL/GenBank/DDBJ whole genome shotgun (WGS) entry which is preliminary data.</text>
</comment>
<reference evidence="3" key="1">
    <citation type="journal article" date="2015" name="Nature">
        <title>Complex archaea that bridge the gap between prokaryotes and eukaryotes.</title>
        <authorList>
            <person name="Spang A."/>
            <person name="Saw J.H."/>
            <person name="Jorgensen S.L."/>
            <person name="Zaremba-Niedzwiedzka K."/>
            <person name="Martijn J."/>
            <person name="Lind A.E."/>
            <person name="van Eijk R."/>
            <person name="Schleper C."/>
            <person name="Guy L."/>
            <person name="Ettema T.J."/>
        </authorList>
    </citation>
    <scope>NUCLEOTIDE SEQUENCE</scope>
</reference>
<dbReference type="InterPro" id="IPR039519">
    <property type="entry name" value="YokE-like_PH"/>
</dbReference>
<evidence type="ECO:0000313" key="3">
    <source>
        <dbReference type="EMBL" id="KKM20592.1"/>
    </source>
</evidence>